<keyword evidence="2" id="KW-1185">Reference proteome</keyword>
<organism evidence="1 2">
    <name type="scientific">Lithocarpus litseifolius</name>
    <dbReference type="NCBI Taxonomy" id="425828"/>
    <lineage>
        <taxon>Eukaryota</taxon>
        <taxon>Viridiplantae</taxon>
        <taxon>Streptophyta</taxon>
        <taxon>Embryophyta</taxon>
        <taxon>Tracheophyta</taxon>
        <taxon>Spermatophyta</taxon>
        <taxon>Magnoliopsida</taxon>
        <taxon>eudicotyledons</taxon>
        <taxon>Gunneridae</taxon>
        <taxon>Pentapetalae</taxon>
        <taxon>rosids</taxon>
        <taxon>fabids</taxon>
        <taxon>Fagales</taxon>
        <taxon>Fagaceae</taxon>
        <taxon>Lithocarpus</taxon>
    </lineage>
</organism>
<reference evidence="1 2" key="1">
    <citation type="submission" date="2024-01" db="EMBL/GenBank/DDBJ databases">
        <title>A telomere-to-telomere, gap-free genome of sweet tea (Lithocarpus litseifolius).</title>
        <authorList>
            <person name="Zhou J."/>
        </authorList>
    </citation>
    <scope>NUCLEOTIDE SEQUENCE [LARGE SCALE GENOMIC DNA]</scope>
    <source>
        <strain evidence="1">Zhou-2022a</strain>
        <tissue evidence="1">Leaf</tissue>
    </source>
</reference>
<dbReference type="Proteomes" id="UP001459277">
    <property type="component" value="Unassembled WGS sequence"/>
</dbReference>
<gene>
    <name evidence="1" type="ORF">SO802_006444</name>
</gene>
<sequence length="215" mass="23826">MISAQVIHFVSLIPIRKHIDEGIKSKKIIDPKALSSMIEQQVKKAASHKGKEADIHMVDKAPERPRVITNPLPPHQEGNVNVISRVEERILDFSSPSLPWKATLRTLAQESHITLEDIGASGFDWEINSFCDSGDRHPNSIIECFEHTLSSPSAQAGTSHNAMLVGSREDWDEYLQEHLCKIPLEMRMPASQTSVVIEEIIESPVDSGAPAPKKG</sequence>
<evidence type="ECO:0000313" key="1">
    <source>
        <dbReference type="EMBL" id="KAL0011336.1"/>
    </source>
</evidence>
<protein>
    <submittedName>
        <fullName evidence="1">Uncharacterized protein</fullName>
    </submittedName>
</protein>
<dbReference type="EMBL" id="JAZDWU010000002">
    <property type="protein sequence ID" value="KAL0011336.1"/>
    <property type="molecule type" value="Genomic_DNA"/>
</dbReference>
<name>A0AAW2DLP3_9ROSI</name>
<comment type="caution">
    <text evidence="1">The sequence shown here is derived from an EMBL/GenBank/DDBJ whole genome shotgun (WGS) entry which is preliminary data.</text>
</comment>
<evidence type="ECO:0000313" key="2">
    <source>
        <dbReference type="Proteomes" id="UP001459277"/>
    </source>
</evidence>
<dbReference type="AlphaFoldDB" id="A0AAW2DLP3"/>
<accession>A0AAW2DLP3</accession>
<proteinExistence type="predicted"/>